<gene>
    <name evidence="2" type="ORF">OE229_09210</name>
</gene>
<protein>
    <submittedName>
        <fullName evidence="2">Uncharacterized protein</fullName>
    </submittedName>
</protein>
<dbReference type="Proteomes" id="UP001062223">
    <property type="component" value="Chromosome"/>
</dbReference>
<evidence type="ECO:0000313" key="3">
    <source>
        <dbReference type="Proteomes" id="UP001062223"/>
    </source>
</evidence>
<dbReference type="PROSITE" id="PS51257">
    <property type="entry name" value="PROKAR_LIPOPROTEIN"/>
    <property type="match status" value="1"/>
</dbReference>
<reference evidence="2" key="1">
    <citation type="submission" date="2022-09" db="EMBL/GenBank/DDBJ databases">
        <title>Taxonomy of Curtobacterium flaccumfaciens.</title>
        <authorList>
            <person name="Osdaghi E."/>
            <person name="Taghavi S.M."/>
            <person name="Hamidizade M."/>
            <person name="Abachi H."/>
            <person name="Fazliarab A."/>
            <person name="Baeyen S."/>
            <person name="Portier P."/>
            <person name="Van Vaerenbergh J."/>
            <person name="Jacques M.-A."/>
        </authorList>
    </citation>
    <scope>NUCLEOTIDE SEQUENCE</scope>
    <source>
        <strain evidence="2">AGQB46</strain>
    </source>
</reference>
<dbReference type="EMBL" id="CP106879">
    <property type="protein sequence ID" value="UYC79333.1"/>
    <property type="molecule type" value="Genomic_DNA"/>
</dbReference>
<feature type="signal peptide" evidence="1">
    <location>
        <begin position="1"/>
        <end position="23"/>
    </location>
</feature>
<proteinExistence type="predicted"/>
<sequence>MNSLSKSLLGFVAVVGLLTTVTACGSNGGDEMQPDEAKQNAVAFLRETMDHEPLAWPEVPEPVATRCADGDDGVRFQYLVTIDQKTDPKELATSFEEFWRTKGLDVQPSQEDFGKYGIAYSATARADGKPWGSFQFSERGISLYVDSQCAEGSPDDYED</sequence>
<accession>A0A9Q9P4J1</accession>
<evidence type="ECO:0000256" key="1">
    <source>
        <dbReference type="SAM" id="SignalP"/>
    </source>
</evidence>
<dbReference type="KEGG" id="cpoi:OE229_09210"/>
<evidence type="ECO:0000313" key="2">
    <source>
        <dbReference type="EMBL" id="UYC79333.1"/>
    </source>
</evidence>
<organism evidence="2 3">
    <name type="scientific">Curtobacterium poinsettiae</name>
    <dbReference type="NCBI Taxonomy" id="159612"/>
    <lineage>
        <taxon>Bacteria</taxon>
        <taxon>Bacillati</taxon>
        <taxon>Actinomycetota</taxon>
        <taxon>Actinomycetes</taxon>
        <taxon>Micrococcales</taxon>
        <taxon>Microbacteriaceae</taxon>
        <taxon>Curtobacterium</taxon>
    </lineage>
</organism>
<feature type="chain" id="PRO_5040503687" evidence="1">
    <location>
        <begin position="24"/>
        <end position="159"/>
    </location>
</feature>
<dbReference type="AlphaFoldDB" id="A0A9Q9P4J1"/>
<name>A0A9Q9P4J1_9MICO</name>
<keyword evidence="1" id="KW-0732">Signal</keyword>
<dbReference type="RefSeq" id="WP_262137566.1">
    <property type="nucleotide sequence ID" value="NZ_CP106879.1"/>
</dbReference>